<reference evidence="1" key="1">
    <citation type="submission" date="2020-08" db="EMBL/GenBank/DDBJ databases">
        <title>Multicomponent nature underlies the extraordinary mechanical properties of spider dragline silk.</title>
        <authorList>
            <person name="Kono N."/>
            <person name="Nakamura H."/>
            <person name="Mori M."/>
            <person name="Yoshida Y."/>
            <person name="Ohtoshi R."/>
            <person name="Malay A.D."/>
            <person name="Moran D.A.P."/>
            <person name="Tomita M."/>
            <person name="Numata K."/>
            <person name="Arakawa K."/>
        </authorList>
    </citation>
    <scope>NUCLEOTIDE SEQUENCE</scope>
</reference>
<organism evidence="1 2">
    <name type="scientific">Trichonephila clavipes</name>
    <name type="common">Golden silk orbweaver</name>
    <name type="synonym">Nephila clavipes</name>
    <dbReference type="NCBI Taxonomy" id="2585209"/>
    <lineage>
        <taxon>Eukaryota</taxon>
        <taxon>Metazoa</taxon>
        <taxon>Ecdysozoa</taxon>
        <taxon>Arthropoda</taxon>
        <taxon>Chelicerata</taxon>
        <taxon>Arachnida</taxon>
        <taxon>Araneae</taxon>
        <taxon>Araneomorphae</taxon>
        <taxon>Entelegynae</taxon>
        <taxon>Araneoidea</taxon>
        <taxon>Nephilidae</taxon>
        <taxon>Trichonephila</taxon>
    </lineage>
</organism>
<dbReference type="Proteomes" id="UP000887159">
    <property type="component" value="Unassembled WGS sequence"/>
</dbReference>
<dbReference type="EMBL" id="BMAU01021324">
    <property type="protein sequence ID" value="GFY13859.1"/>
    <property type="molecule type" value="Genomic_DNA"/>
</dbReference>
<evidence type="ECO:0000313" key="1">
    <source>
        <dbReference type="EMBL" id="GFY13859.1"/>
    </source>
</evidence>
<accession>A0A8X6SHM3</accession>
<evidence type="ECO:0000313" key="2">
    <source>
        <dbReference type="Proteomes" id="UP000887159"/>
    </source>
</evidence>
<protein>
    <submittedName>
        <fullName evidence="1">Uncharacterized protein</fullName>
    </submittedName>
</protein>
<gene>
    <name evidence="1" type="ORF">TNCV_986311</name>
</gene>
<keyword evidence="2" id="KW-1185">Reference proteome</keyword>
<sequence length="148" mass="17140">MGHQLLLPTSPSRLRKFYLDTTGCMKNGKLHRIGSSEAFGEVMAALMIVQSSRAFVFLGCSDPPRWYRLDYPFRDPLLTTPKNYHIYLIKNIELQKWGSSHLELASNIIRDYEFENPIKTKTLGVSWKSQEECFIFKIAVELKDSYSK</sequence>
<name>A0A8X6SHM3_TRICX</name>
<dbReference type="AlphaFoldDB" id="A0A8X6SHM3"/>
<proteinExistence type="predicted"/>
<comment type="caution">
    <text evidence="1">The sequence shown here is derived from an EMBL/GenBank/DDBJ whole genome shotgun (WGS) entry which is preliminary data.</text>
</comment>